<evidence type="ECO:0000256" key="2">
    <source>
        <dbReference type="ARBA" id="ARBA00022553"/>
    </source>
</evidence>
<gene>
    <name evidence="5" type="ORF">MCOR_22170</name>
</gene>
<dbReference type="Pfam" id="PF12012">
    <property type="entry name" value="DUF3504"/>
    <property type="match status" value="1"/>
</dbReference>
<keyword evidence="3" id="KW-0832">Ubl conjugation</keyword>
<evidence type="ECO:0000313" key="5">
    <source>
        <dbReference type="EMBL" id="CAC5386769.1"/>
    </source>
</evidence>
<evidence type="ECO:0000256" key="1">
    <source>
        <dbReference type="ARBA" id="ARBA00022499"/>
    </source>
</evidence>
<organism evidence="5 6">
    <name type="scientific">Mytilus coruscus</name>
    <name type="common">Sea mussel</name>
    <dbReference type="NCBI Taxonomy" id="42192"/>
    <lineage>
        <taxon>Eukaryota</taxon>
        <taxon>Metazoa</taxon>
        <taxon>Spiralia</taxon>
        <taxon>Lophotrochozoa</taxon>
        <taxon>Mollusca</taxon>
        <taxon>Bivalvia</taxon>
        <taxon>Autobranchia</taxon>
        <taxon>Pteriomorphia</taxon>
        <taxon>Mytilida</taxon>
        <taxon>Mytiloidea</taxon>
        <taxon>Mytilidae</taxon>
        <taxon>Mytilinae</taxon>
        <taxon>Mytilus</taxon>
    </lineage>
</organism>
<evidence type="ECO:0000259" key="4">
    <source>
        <dbReference type="Pfam" id="PF12012"/>
    </source>
</evidence>
<evidence type="ECO:0000256" key="3">
    <source>
        <dbReference type="ARBA" id="ARBA00022843"/>
    </source>
</evidence>
<keyword evidence="6" id="KW-1185">Reference proteome</keyword>
<keyword evidence="1" id="KW-1017">Isopeptide bond</keyword>
<reference evidence="5 6" key="1">
    <citation type="submission" date="2020-06" db="EMBL/GenBank/DDBJ databases">
        <authorList>
            <person name="Li R."/>
            <person name="Bekaert M."/>
        </authorList>
    </citation>
    <scope>NUCLEOTIDE SEQUENCE [LARGE SCALE GENOMIC DNA]</scope>
    <source>
        <strain evidence="6">wild</strain>
    </source>
</reference>
<sequence length="221" mass="25290">MKPLINKGLGCNLKQADPISREDEAKLWDTHVFGRDNLEQLQQTVFFFGSKLFGLRGCDEHHDLHCEQFETGSDSRGKFIRFIGRSTKTYKGGLSQLNVSNKDIKHYCEPVGNELAPLSYVDEQEIIRKTGHRSSTAIRKYKRANDETSANVSHILDPPKPIQENCQILKEIPDNSTTPEKRLCTEIILRSESDSRSKHDASKVYNNCQIHYYMNMSAKDQ</sequence>
<keyword evidence="2" id="KW-0597">Phosphoprotein</keyword>
<dbReference type="InterPro" id="IPR021893">
    <property type="entry name" value="ZMYM2-like_C"/>
</dbReference>
<evidence type="ECO:0000313" key="6">
    <source>
        <dbReference type="Proteomes" id="UP000507470"/>
    </source>
</evidence>
<dbReference type="AlphaFoldDB" id="A0A6J8BVS2"/>
<dbReference type="OrthoDB" id="10040310at2759"/>
<accession>A0A6J8BVS2</accession>
<dbReference type="EMBL" id="CACVKT020003887">
    <property type="protein sequence ID" value="CAC5386769.1"/>
    <property type="molecule type" value="Genomic_DNA"/>
</dbReference>
<dbReference type="Proteomes" id="UP000507470">
    <property type="component" value="Unassembled WGS sequence"/>
</dbReference>
<name>A0A6J8BVS2_MYTCO</name>
<protein>
    <recommendedName>
        <fullName evidence="4">ZMYM2-like/QRICH1 C-terminal domain-containing protein</fullName>
    </recommendedName>
</protein>
<proteinExistence type="predicted"/>
<feature type="domain" description="ZMYM2-like/QRICH1 C-terminal" evidence="4">
    <location>
        <begin position="19"/>
        <end position="85"/>
    </location>
</feature>